<dbReference type="CDD" id="cd00077">
    <property type="entry name" value="HDc"/>
    <property type="match status" value="1"/>
</dbReference>
<evidence type="ECO:0000313" key="4">
    <source>
        <dbReference type="Proteomes" id="UP000177092"/>
    </source>
</evidence>
<dbReference type="InterPro" id="IPR003607">
    <property type="entry name" value="HD/PDEase_dom"/>
</dbReference>
<dbReference type="SUPFAM" id="SSF109604">
    <property type="entry name" value="HD-domain/PDEase-like"/>
    <property type="match status" value="1"/>
</dbReference>
<dbReference type="AlphaFoldDB" id="A0A1F6AAV2"/>
<protein>
    <recommendedName>
        <fullName evidence="2">HD/PDEase domain-containing protein</fullName>
    </recommendedName>
</protein>
<dbReference type="Gene3D" id="1.10.3210.10">
    <property type="entry name" value="Hypothetical protein af1432"/>
    <property type="match status" value="1"/>
</dbReference>
<reference evidence="3 4" key="1">
    <citation type="journal article" date="2016" name="Nat. Commun.">
        <title>Thousands of microbial genomes shed light on interconnected biogeochemical processes in an aquifer system.</title>
        <authorList>
            <person name="Anantharaman K."/>
            <person name="Brown C.T."/>
            <person name="Hug L.A."/>
            <person name="Sharon I."/>
            <person name="Castelle C.J."/>
            <person name="Probst A.J."/>
            <person name="Thomas B.C."/>
            <person name="Singh A."/>
            <person name="Wilkins M.J."/>
            <person name="Karaoz U."/>
            <person name="Brodie E.L."/>
            <person name="Williams K.H."/>
            <person name="Hubbard S.S."/>
            <person name="Banfield J.F."/>
        </authorList>
    </citation>
    <scope>NUCLEOTIDE SEQUENCE [LARGE SCALE GENOMIC DNA]</scope>
</reference>
<feature type="compositionally biased region" description="Basic and acidic residues" evidence="1">
    <location>
        <begin position="816"/>
        <end position="834"/>
    </location>
</feature>
<feature type="region of interest" description="Disordered" evidence="1">
    <location>
        <begin position="805"/>
        <end position="858"/>
    </location>
</feature>
<evidence type="ECO:0000313" key="3">
    <source>
        <dbReference type="EMBL" id="OGG21447.1"/>
    </source>
</evidence>
<dbReference type="SMART" id="SM00471">
    <property type="entry name" value="HDc"/>
    <property type="match status" value="1"/>
</dbReference>
<evidence type="ECO:0000259" key="2">
    <source>
        <dbReference type="SMART" id="SM00471"/>
    </source>
</evidence>
<comment type="caution">
    <text evidence="3">The sequence shown here is derived from an EMBL/GenBank/DDBJ whole genome shotgun (WGS) entry which is preliminary data.</text>
</comment>
<dbReference type="EMBL" id="MFJN01000022">
    <property type="protein sequence ID" value="OGG21447.1"/>
    <property type="molecule type" value="Genomic_DNA"/>
</dbReference>
<dbReference type="PANTHER" id="PTHR21262">
    <property type="entry name" value="GUANOSINE-3',5'-BIS DIPHOSPHATE 3'-PYROPHOSPHOHYDROLASE"/>
    <property type="match status" value="1"/>
</dbReference>
<feature type="compositionally biased region" description="Basic residues" evidence="1">
    <location>
        <begin position="835"/>
        <end position="858"/>
    </location>
</feature>
<evidence type="ECO:0000256" key="1">
    <source>
        <dbReference type="SAM" id="MobiDB-lite"/>
    </source>
</evidence>
<proteinExistence type="predicted"/>
<name>A0A1F6AAV2_9BACT</name>
<organism evidence="3 4">
    <name type="scientific">Candidatus Gottesmanbacteria bacterium RIFCSPHIGHO2_02_FULL_40_13</name>
    <dbReference type="NCBI Taxonomy" id="1798384"/>
    <lineage>
        <taxon>Bacteria</taxon>
        <taxon>Candidatus Gottesmaniibacteriota</taxon>
    </lineage>
</organism>
<dbReference type="PANTHER" id="PTHR21262:SF31">
    <property type="entry name" value="GTP PYROPHOSPHOKINASE"/>
    <property type="match status" value="1"/>
</dbReference>
<dbReference type="Pfam" id="PF13328">
    <property type="entry name" value="HD_4"/>
    <property type="match status" value="1"/>
</dbReference>
<feature type="domain" description="HD/PDEase" evidence="2">
    <location>
        <begin position="106"/>
        <end position="247"/>
    </location>
</feature>
<dbReference type="GO" id="GO:0005886">
    <property type="term" value="C:plasma membrane"/>
    <property type="evidence" value="ECO:0007669"/>
    <property type="project" value="TreeGrafter"/>
</dbReference>
<dbReference type="Proteomes" id="UP000177092">
    <property type="component" value="Unassembled WGS sequence"/>
</dbReference>
<gene>
    <name evidence="3" type="ORF">A3D03_02975</name>
</gene>
<sequence length="858" mass="98052">MAKIELTPQLATDPMLYSRLMGAVRPAGGNVPELIPESGEVYSPVFFQSPLTDDGIQKNIDFDDREKLNQENLLDSLDYLTPGDFMRVNDALSLMHYAHQEQKRESKDRYSNHCLRVANIIAQMKLDADTVISALLHDVLEDSAKYRHPVSADFIGQRFGSTVKKLVLGCRNSEWDLQIDPTTLRGYRAGMTEAEIRDLEKREYDRQTFLKIYRQFQTGEDTDPRIILLKLADRLDNMREIAGKQSPRKRQMKAVATLEISSNLAKLTGEDDIRNELSDLAFQEIDPRRFNYFADVLMKAADSAGDLSEGNLERYEVITNALEKVLQKDTLRQELERALANGNLHLTPDSIQITLPGIYGLYQTWLRRMEKGRFTSDDLYAKVFIPVAGLGQGHNLTWYERKIKNKLQISGWVTSDEYNPNSKAVGIGSREVIFTHPQLKKRIKVKIVSKSADETENARLAYLYKAGLSDAETSQYFDPAKRKLQRLSADYHDLINVFYRQSIGGIGDVSDTVRSEEILHALVTDMGGIRVYGIKPGEYTTLPAGATVADYAYRIRGGNMVHLDSFIVNGFSYTADQINRPLTDNDRIKFTIDDESDSVVTPIWLQATSDPKLLAVITQQMKAKLEVLKFRQSPIYAQWKGEIEEIGAMKFNDRLLYTRTVSLDFVRDYVQKGLDFAGISDFLQAVAYGEVREVDLDVIADEIDKYTKNTVAMDVAYRTINQEDRKRFKELCLSLDLPFKRTEDEFERGPVRYFFDIKHKVSLAVFIRFTLDQNLTDKEIDRLLVPGEVISVNLSRLIKQWRSSVRKTAGGSSGNGEKETDMKQEARKAAEIAKQRRKFERLERKRRNKGSRHGPQRR</sequence>
<dbReference type="STRING" id="1798384.A3D03_02975"/>
<accession>A0A1F6AAV2</accession>